<dbReference type="VEuPathDB" id="CryptoDB:Cvel_3470"/>
<accession>A0A0G4FM92</accession>
<name>A0A0G4FM92_9ALVE</name>
<evidence type="ECO:0000256" key="1">
    <source>
        <dbReference type="SAM" id="SignalP"/>
    </source>
</evidence>
<evidence type="ECO:0008006" key="3">
    <source>
        <dbReference type="Google" id="ProtNLM"/>
    </source>
</evidence>
<gene>
    <name evidence="2" type="ORF">Cvel_3470</name>
</gene>
<dbReference type="AlphaFoldDB" id="A0A0G4FM92"/>
<keyword evidence="1" id="KW-0732">Signal</keyword>
<reference evidence="2" key="1">
    <citation type="submission" date="2014-11" db="EMBL/GenBank/DDBJ databases">
        <authorList>
            <person name="Otto D Thomas"/>
            <person name="Naeem Raeece"/>
        </authorList>
    </citation>
    <scope>NUCLEOTIDE SEQUENCE</scope>
</reference>
<sequence>MSLFASVTWFLGLWLCLNQDQAFGKDPYIYRCEEETSEGVCPSGLLQEKRCCCSSDLSLLKCEKKKDCSFACCEKDVPLCDGKCCEPGNHGGRHSCGHILPNPFYAVVPKPHKRSWWPHESRGGCCIAEAESRVDQEAQRCCIRDVGVDCRALTKEGPEKERRYEHVVPCCLPNNVAYDKDFPPPPKEHCRQLTKNMTQPEEACEGYSAGFWENGRFWIGRYGHHFTQISDAIIQTTSN</sequence>
<evidence type="ECO:0000313" key="2">
    <source>
        <dbReference type="EMBL" id="CEM14673.1"/>
    </source>
</evidence>
<feature type="signal peptide" evidence="1">
    <location>
        <begin position="1"/>
        <end position="24"/>
    </location>
</feature>
<feature type="chain" id="PRO_5005188793" description="Granulins domain-containing protein" evidence="1">
    <location>
        <begin position="25"/>
        <end position="239"/>
    </location>
</feature>
<protein>
    <recommendedName>
        <fullName evidence="3">Granulins domain-containing protein</fullName>
    </recommendedName>
</protein>
<dbReference type="EMBL" id="CDMZ01000452">
    <property type="protein sequence ID" value="CEM14673.1"/>
    <property type="molecule type" value="Genomic_DNA"/>
</dbReference>
<organism evidence="2">
    <name type="scientific">Chromera velia CCMP2878</name>
    <dbReference type="NCBI Taxonomy" id="1169474"/>
    <lineage>
        <taxon>Eukaryota</taxon>
        <taxon>Sar</taxon>
        <taxon>Alveolata</taxon>
        <taxon>Colpodellida</taxon>
        <taxon>Chromeraceae</taxon>
        <taxon>Chromera</taxon>
    </lineage>
</organism>
<proteinExistence type="predicted"/>